<keyword evidence="2" id="KW-1185">Reference proteome</keyword>
<name>A0A5B7G8T7_PORTR</name>
<proteinExistence type="predicted"/>
<dbReference type="AlphaFoldDB" id="A0A5B7G8T7"/>
<evidence type="ECO:0000313" key="2">
    <source>
        <dbReference type="Proteomes" id="UP000324222"/>
    </source>
</evidence>
<reference evidence="1 2" key="1">
    <citation type="submission" date="2019-05" db="EMBL/GenBank/DDBJ databases">
        <title>Another draft genome of Portunus trituberculatus and its Hox gene families provides insights of decapod evolution.</title>
        <authorList>
            <person name="Jeong J.-H."/>
            <person name="Song I."/>
            <person name="Kim S."/>
            <person name="Choi T."/>
            <person name="Kim D."/>
            <person name="Ryu S."/>
            <person name="Kim W."/>
        </authorList>
    </citation>
    <scope>NUCLEOTIDE SEQUENCE [LARGE SCALE GENOMIC DNA]</scope>
    <source>
        <tissue evidence="1">Muscle</tissue>
    </source>
</reference>
<dbReference type="EMBL" id="VSRR010011994">
    <property type="protein sequence ID" value="MPC53937.1"/>
    <property type="molecule type" value="Genomic_DNA"/>
</dbReference>
<organism evidence="1 2">
    <name type="scientific">Portunus trituberculatus</name>
    <name type="common">Swimming crab</name>
    <name type="synonym">Neptunus trituberculatus</name>
    <dbReference type="NCBI Taxonomy" id="210409"/>
    <lineage>
        <taxon>Eukaryota</taxon>
        <taxon>Metazoa</taxon>
        <taxon>Ecdysozoa</taxon>
        <taxon>Arthropoda</taxon>
        <taxon>Crustacea</taxon>
        <taxon>Multicrustacea</taxon>
        <taxon>Malacostraca</taxon>
        <taxon>Eumalacostraca</taxon>
        <taxon>Eucarida</taxon>
        <taxon>Decapoda</taxon>
        <taxon>Pleocyemata</taxon>
        <taxon>Brachyura</taxon>
        <taxon>Eubrachyura</taxon>
        <taxon>Portunoidea</taxon>
        <taxon>Portunidae</taxon>
        <taxon>Portuninae</taxon>
        <taxon>Portunus</taxon>
    </lineage>
</organism>
<accession>A0A5B7G8T7</accession>
<evidence type="ECO:0000313" key="1">
    <source>
        <dbReference type="EMBL" id="MPC53937.1"/>
    </source>
</evidence>
<dbReference type="Proteomes" id="UP000324222">
    <property type="component" value="Unassembled WGS sequence"/>
</dbReference>
<gene>
    <name evidence="1" type="ORF">E2C01_047840</name>
</gene>
<comment type="caution">
    <text evidence="1">The sequence shown here is derived from an EMBL/GenBank/DDBJ whole genome shotgun (WGS) entry which is preliminary data.</text>
</comment>
<protein>
    <submittedName>
        <fullName evidence="1">Uncharacterized protein</fullName>
    </submittedName>
</protein>
<sequence>MWGCPQPPSVFATNTDVNERCLPNSLDVDNIKSFSACYFFKMTSINQENIAFSFVSSNFSFEVVPRLFTADQPFRKLTAGLREYRVIPFLSINELTWRMTSRSCFRPGCRGGGVPVESRMSMERATALAWTVVALPDA</sequence>